<evidence type="ECO:0000313" key="3">
    <source>
        <dbReference type="EMBL" id="MPN24252.1"/>
    </source>
</evidence>
<dbReference type="GO" id="GO:0006637">
    <property type="term" value="P:acyl-CoA metabolic process"/>
    <property type="evidence" value="ECO:0007669"/>
    <property type="project" value="TreeGrafter"/>
</dbReference>
<dbReference type="InterPro" id="IPR033120">
    <property type="entry name" value="HOTDOG_ACOT"/>
</dbReference>
<evidence type="ECO:0000256" key="1">
    <source>
        <dbReference type="ARBA" id="ARBA00022801"/>
    </source>
</evidence>
<dbReference type="AlphaFoldDB" id="A0A645GE14"/>
<dbReference type="GO" id="GO:0052816">
    <property type="term" value="F:long-chain fatty acyl-CoA hydrolase activity"/>
    <property type="evidence" value="ECO:0007669"/>
    <property type="project" value="TreeGrafter"/>
</dbReference>
<protein>
    <recommendedName>
        <fullName evidence="2">HotDog ACOT-type domain-containing protein</fullName>
    </recommendedName>
</protein>
<evidence type="ECO:0000259" key="2">
    <source>
        <dbReference type="PROSITE" id="PS51770"/>
    </source>
</evidence>
<comment type="caution">
    <text evidence="3">The sequence shown here is derived from an EMBL/GenBank/DDBJ whole genome shotgun (WGS) entry which is preliminary data.</text>
</comment>
<organism evidence="3">
    <name type="scientific">bioreactor metagenome</name>
    <dbReference type="NCBI Taxonomy" id="1076179"/>
    <lineage>
        <taxon>unclassified sequences</taxon>
        <taxon>metagenomes</taxon>
        <taxon>ecological metagenomes</taxon>
    </lineage>
</organism>
<dbReference type="GO" id="GO:0009062">
    <property type="term" value="P:fatty acid catabolic process"/>
    <property type="evidence" value="ECO:0007669"/>
    <property type="project" value="TreeGrafter"/>
</dbReference>
<name>A0A645GE14_9ZZZZ</name>
<dbReference type="Pfam" id="PF03061">
    <property type="entry name" value="4HBT"/>
    <property type="match status" value="1"/>
</dbReference>
<accession>A0A645GE14</accession>
<dbReference type="EMBL" id="VSSQ01073046">
    <property type="protein sequence ID" value="MPN24252.1"/>
    <property type="molecule type" value="Genomic_DNA"/>
</dbReference>
<reference evidence="3" key="1">
    <citation type="submission" date="2019-08" db="EMBL/GenBank/DDBJ databases">
        <authorList>
            <person name="Kucharzyk K."/>
            <person name="Murdoch R.W."/>
            <person name="Higgins S."/>
            <person name="Loffler F."/>
        </authorList>
    </citation>
    <scope>NUCLEOTIDE SEQUENCE</scope>
</reference>
<dbReference type="PROSITE" id="PS51770">
    <property type="entry name" value="HOTDOG_ACOT"/>
    <property type="match status" value="1"/>
</dbReference>
<dbReference type="CDD" id="cd03442">
    <property type="entry name" value="BFIT_BACH"/>
    <property type="match status" value="1"/>
</dbReference>
<dbReference type="Gene3D" id="3.10.129.10">
    <property type="entry name" value="Hotdog Thioesterase"/>
    <property type="match status" value="1"/>
</dbReference>
<dbReference type="InterPro" id="IPR029069">
    <property type="entry name" value="HotDog_dom_sf"/>
</dbReference>
<gene>
    <name evidence="3" type="ORF">SDC9_171647</name>
</gene>
<dbReference type="PANTHER" id="PTHR11049">
    <property type="entry name" value="ACYL COENZYME A THIOESTER HYDROLASE"/>
    <property type="match status" value="1"/>
</dbReference>
<feature type="domain" description="HotDog ACOT-type" evidence="2">
    <location>
        <begin position="7"/>
        <end position="120"/>
    </location>
</feature>
<dbReference type="InterPro" id="IPR006683">
    <property type="entry name" value="Thioestr_dom"/>
</dbReference>
<sequence>MEGKHVQESAVVMSMVMMPHQANVAGNVHGGEIMKLMDNAAYVVAHRHARANVVTARVDELTFHHPIMVGNLVICHAYLTFVGKSSMEVAVVVEVEDLYKESSRICALTAYFTMVALNAGGHPMRVPSLHLDNEEEHVEFEEGQKRYEANKTREKKCFVPRYYRI</sequence>
<dbReference type="GO" id="GO:0005829">
    <property type="term" value="C:cytosol"/>
    <property type="evidence" value="ECO:0007669"/>
    <property type="project" value="TreeGrafter"/>
</dbReference>
<dbReference type="InterPro" id="IPR040170">
    <property type="entry name" value="Cytosol_ACT"/>
</dbReference>
<keyword evidence="1" id="KW-0378">Hydrolase</keyword>
<proteinExistence type="predicted"/>
<dbReference type="SUPFAM" id="SSF54637">
    <property type="entry name" value="Thioesterase/thiol ester dehydrase-isomerase"/>
    <property type="match status" value="1"/>
</dbReference>
<dbReference type="PANTHER" id="PTHR11049:SF24">
    <property type="entry name" value="CYTOSOLIC ACYL COENZYME A THIOESTER HYDROLASE"/>
    <property type="match status" value="1"/>
</dbReference>